<evidence type="ECO:0000313" key="9">
    <source>
        <dbReference type="Proteomes" id="UP000515823"/>
    </source>
</evidence>
<sequence length="783" mass="83617">MEYKTLLKAGIQKHRGVLTGIFILILLISLSLGTVLTVWMNSRSYISSERNRAGFGDLTAWVSGVPDTESLTEGITALSDVERVEAQDIVFSNYTAHEQESDSEGQLILYTSQESRYRFFTGDLAGYLTDTPKIAPGEVYISPSLISMMGVGIGDEIHFAIARNGKTVSLTIAGFYEDPFMGSSMIGMKGFLIGEEDYAAITETAVGAGIDALARPGQMLHIFQTTDSTLTTGELNGILNENTSLPAYTEFVHSNQAISGFMLILQNAFSGLLLAFVAVLLLVVLAVLGHSITGAIEADYVDMGILKTCGFTSMQLRLVQLMQYAAPILPGMLLGLGLAAPLSLLVSSVTLSTTGVLIPARLPWGLCLGAFTAILLLLAGFIVLKTGKIGRVTPMKAIRGETEGPAHPMGKTAPISGKHLSVSLAVRQLITGKKKYVSALIVAILLVFFASMIGRMDAWLGADGKGMMDAFNPADHDIGVQMFGQHTDEEAQNLVLSYTSITDTYLLAMPGVAVNGIDYTANVISEPDRFHILEGRTSTADHEIVLTEFAAADLDVSIGDTLTVTGDSGSGEYLVTGIYSCANDMGANVGMSREGYLKIGRDDPQIWCHHYFLSDPSQKGAITGALDAAFGGDVHVHENTWPGLFGIISAMQALVAFLYGMVLLFILIVTVMTGSKILSAEQRDIGIYKAIGFLDRRLRFSFALRFGIVALLGSLAGVLLAAAITDPLVSSVMKFAGISNFASHPGVVSVLFPAVLVTLLFMGFAYLAAGKIKRTDLTVLITE</sequence>
<keyword evidence="9" id="KW-1185">Reference proteome</keyword>
<feature type="domain" description="ABC3 transporter permease C-terminal" evidence="7">
    <location>
        <begin position="657"/>
        <end position="769"/>
    </location>
</feature>
<evidence type="ECO:0000256" key="3">
    <source>
        <dbReference type="ARBA" id="ARBA00022692"/>
    </source>
</evidence>
<dbReference type="InterPro" id="IPR003838">
    <property type="entry name" value="ABC3_permease_C"/>
</dbReference>
<gene>
    <name evidence="8" type="ORF">H9Q78_12840</name>
</gene>
<evidence type="ECO:0000256" key="5">
    <source>
        <dbReference type="ARBA" id="ARBA00023136"/>
    </source>
</evidence>
<reference evidence="8 9" key="1">
    <citation type="submission" date="2020-08" db="EMBL/GenBank/DDBJ databases">
        <authorList>
            <person name="Liu C."/>
            <person name="Sun Q."/>
        </authorList>
    </citation>
    <scope>NUCLEOTIDE SEQUENCE [LARGE SCALE GENOMIC DNA]</scope>
    <source>
        <strain evidence="8 9">NSJ-38</strain>
    </source>
</reference>
<feature type="transmembrane region" description="Helical" evidence="6">
    <location>
        <begin position="644"/>
        <end position="669"/>
    </location>
</feature>
<protein>
    <submittedName>
        <fullName evidence="8">FtsX-like permease family protein</fullName>
    </submittedName>
</protein>
<dbReference type="EMBL" id="CP060634">
    <property type="protein sequence ID" value="QNM05308.1"/>
    <property type="molecule type" value="Genomic_DNA"/>
</dbReference>
<proteinExistence type="predicted"/>
<dbReference type="AlphaFoldDB" id="A0A7G9G3C6"/>
<feature type="transmembrane region" description="Helical" evidence="6">
    <location>
        <begin position="268"/>
        <end position="288"/>
    </location>
</feature>
<feature type="transmembrane region" description="Helical" evidence="6">
    <location>
        <begin position="21"/>
        <end position="40"/>
    </location>
</feature>
<keyword evidence="4 6" id="KW-1133">Transmembrane helix</keyword>
<dbReference type="PANTHER" id="PTHR30287:SF2">
    <property type="entry name" value="BLL1001 PROTEIN"/>
    <property type="match status" value="1"/>
</dbReference>
<comment type="subcellular location">
    <subcellularLocation>
        <location evidence="1">Cell membrane</location>
        <topology evidence="1">Multi-pass membrane protein</topology>
    </subcellularLocation>
</comment>
<evidence type="ECO:0000256" key="4">
    <source>
        <dbReference type="ARBA" id="ARBA00022989"/>
    </source>
</evidence>
<feature type="transmembrane region" description="Helical" evidence="6">
    <location>
        <begin position="744"/>
        <end position="767"/>
    </location>
</feature>
<evidence type="ECO:0000313" key="8">
    <source>
        <dbReference type="EMBL" id="QNM05308.1"/>
    </source>
</evidence>
<dbReference type="Proteomes" id="UP000515823">
    <property type="component" value="Chromosome"/>
</dbReference>
<dbReference type="PANTHER" id="PTHR30287">
    <property type="entry name" value="MEMBRANE COMPONENT OF PREDICTED ABC SUPERFAMILY METABOLITE UPTAKE TRANSPORTER"/>
    <property type="match status" value="1"/>
</dbReference>
<accession>A0A7G9G3C6</accession>
<keyword evidence="5 6" id="KW-0472">Membrane</keyword>
<evidence type="ECO:0000256" key="6">
    <source>
        <dbReference type="SAM" id="Phobius"/>
    </source>
</evidence>
<feature type="transmembrane region" description="Helical" evidence="6">
    <location>
        <begin position="324"/>
        <end position="342"/>
    </location>
</feature>
<name>A0A7G9G3C6_9FIRM</name>
<keyword evidence="2" id="KW-1003">Cell membrane</keyword>
<dbReference type="GO" id="GO:0005886">
    <property type="term" value="C:plasma membrane"/>
    <property type="evidence" value="ECO:0007669"/>
    <property type="project" value="UniProtKB-SubCell"/>
</dbReference>
<keyword evidence="3 6" id="KW-0812">Transmembrane</keyword>
<feature type="transmembrane region" description="Helical" evidence="6">
    <location>
        <begin position="362"/>
        <end position="384"/>
    </location>
</feature>
<dbReference type="RefSeq" id="WP_249302199.1">
    <property type="nucleotide sequence ID" value="NZ_CP060634.1"/>
</dbReference>
<evidence type="ECO:0000259" key="7">
    <source>
        <dbReference type="Pfam" id="PF02687"/>
    </source>
</evidence>
<evidence type="ECO:0000256" key="2">
    <source>
        <dbReference type="ARBA" id="ARBA00022475"/>
    </source>
</evidence>
<feature type="transmembrane region" description="Helical" evidence="6">
    <location>
        <begin position="436"/>
        <end position="454"/>
    </location>
</feature>
<evidence type="ECO:0000256" key="1">
    <source>
        <dbReference type="ARBA" id="ARBA00004651"/>
    </source>
</evidence>
<dbReference type="KEGG" id="qdo:H9Q78_12840"/>
<dbReference type="InterPro" id="IPR038766">
    <property type="entry name" value="Membrane_comp_ABC_pdt"/>
</dbReference>
<organism evidence="8 9">
    <name type="scientific">Qiania dongpingensis</name>
    <dbReference type="NCBI Taxonomy" id="2763669"/>
    <lineage>
        <taxon>Bacteria</taxon>
        <taxon>Bacillati</taxon>
        <taxon>Bacillota</taxon>
        <taxon>Clostridia</taxon>
        <taxon>Lachnospirales</taxon>
        <taxon>Lachnospiraceae</taxon>
        <taxon>Qiania</taxon>
    </lineage>
</organism>
<feature type="transmembrane region" description="Helical" evidence="6">
    <location>
        <begin position="702"/>
        <end position="724"/>
    </location>
</feature>
<dbReference type="Pfam" id="PF02687">
    <property type="entry name" value="FtsX"/>
    <property type="match status" value="2"/>
</dbReference>
<feature type="domain" description="ABC3 transporter permease C-terminal" evidence="7">
    <location>
        <begin position="275"/>
        <end position="391"/>
    </location>
</feature>